<comment type="caution">
    <text evidence="5">The sequence shown here is derived from an EMBL/GenBank/DDBJ whole genome shotgun (WGS) entry which is preliminary data.</text>
</comment>
<reference evidence="5" key="2">
    <citation type="submission" date="2023-05" db="EMBL/GenBank/DDBJ databases">
        <authorList>
            <consortium name="Lawrence Berkeley National Laboratory"/>
            <person name="Steindorff A."/>
            <person name="Hensen N."/>
            <person name="Bonometti L."/>
            <person name="Westerberg I."/>
            <person name="Brannstrom I.O."/>
            <person name="Guillou S."/>
            <person name="Cros-Aarteil S."/>
            <person name="Calhoun S."/>
            <person name="Haridas S."/>
            <person name="Kuo A."/>
            <person name="Mondo S."/>
            <person name="Pangilinan J."/>
            <person name="Riley R."/>
            <person name="Labutti K."/>
            <person name="Andreopoulos B."/>
            <person name="Lipzen A."/>
            <person name="Chen C."/>
            <person name="Yanf M."/>
            <person name="Daum C."/>
            <person name="Ng V."/>
            <person name="Clum A."/>
            <person name="Ohm R."/>
            <person name="Martin F."/>
            <person name="Silar P."/>
            <person name="Natvig D."/>
            <person name="Lalanne C."/>
            <person name="Gautier V."/>
            <person name="Ament-Velasquez S.L."/>
            <person name="Kruys A."/>
            <person name="Hutchinson M.I."/>
            <person name="Powell A.J."/>
            <person name="Barry K."/>
            <person name="Miller A.N."/>
            <person name="Grigoriev I.V."/>
            <person name="Debuchy R."/>
            <person name="Gladieux P."/>
            <person name="Thoren M.H."/>
            <person name="Johannesson H."/>
        </authorList>
    </citation>
    <scope>NUCLEOTIDE SEQUENCE</scope>
    <source>
        <strain evidence="5">CBS 538.74</strain>
    </source>
</reference>
<dbReference type="SUPFAM" id="SSF53474">
    <property type="entry name" value="alpha/beta-Hydrolases"/>
    <property type="match status" value="1"/>
</dbReference>
<dbReference type="InterPro" id="IPR044294">
    <property type="entry name" value="Lipase-like"/>
</dbReference>
<feature type="compositionally biased region" description="Acidic residues" evidence="3">
    <location>
        <begin position="357"/>
        <end position="368"/>
    </location>
</feature>
<dbReference type="InterPro" id="IPR029058">
    <property type="entry name" value="AB_hydrolase_fold"/>
</dbReference>
<feature type="region of interest" description="Disordered" evidence="3">
    <location>
        <begin position="1012"/>
        <end position="1211"/>
    </location>
</feature>
<dbReference type="GO" id="GO:0016042">
    <property type="term" value="P:lipid catabolic process"/>
    <property type="evidence" value="ECO:0007669"/>
    <property type="project" value="UniProtKB-KW"/>
</dbReference>
<accession>A0AAN6VM81</accession>
<feature type="compositionally biased region" description="Basic and acidic residues" evidence="3">
    <location>
        <begin position="1144"/>
        <end position="1155"/>
    </location>
</feature>
<dbReference type="InterPro" id="IPR007751">
    <property type="entry name" value="DUF676_lipase-like"/>
</dbReference>
<dbReference type="Pfam" id="PF05057">
    <property type="entry name" value="DUF676"/>
    <property type="match status" value="3"/>
</dbReference>
<protein>
    <submittedName>
        <fullName evidence="5">Serine esterase-domain-containing protein</fullName>
    </submittedName>
</protein>
<sequence length="1211" mass="131140">MSTMLLLHQTGSVKIGEIIRYTVTYTPSADHILPSPEFLYLRIKNTCAIALRAAFVHGPYTLSVNAYPSTFRPFEKFENPRRYGVPEFEPMLKAGAVWNCHLVVPDNIRQNAGEGSSKHGHFGAGPEHDGDTVTWIIEVASQVMFSTSASVHYEMLLARDEKSLNLGSVIPVIGGQVQVPQPGRVSDFQQSIGASKHHPAQPKGVFSKALHLKVEDTAALWNTPQLRGWDDMGWLRARENEGADAPVEPVKDSGKPEEARLRSGHKPKKVHLVVLTHGLHSNLGGDMLFLKESIDASVKQARIDAKARKARERAARRRTSPEADASVGHERSGQASAPIAGPEMEADSGNLGQHGEGDEEEGLADDDDDEEEVIVRGFSGNATKTEKGIKYLGKRLARYILSMTYPDQPCLPTAKTASEAISHSLKTSAQKKVIEEAHKHSSVYQTPSPGGTRLYKFTKISFIAHSLGGPVQTYAVAYIQKHSPRFFELIEPVNFIALASPFLGLNHENPLYVKFALDFGLVGRTGKDLGLTWRAPTIARNGWGALVSNLGEHAQKRVYGEPQPESKPLLRILPTGPAHKALKKFRNRTVYSNVVNDGIVPLRTSCLLFLDWQGLGRVEKARREAGLVETVVGFGWAELTGANVTTPRLVPWTPVELEDKDESNGTGKTTPTGAEDSHQVPQPPTNAMLEDDRQSLRSMASPYLEAGPSELQNLQSATTTTSNPFAGLFSFFRSETPKPPPPASPKVTKIYQRSQTLKSGDWSASESPSSSKSKVTTGGDLTEDPESMSAPPRTTIFESAGDLLNPKLPPIEFLIDPSKRPRTIFHDRVYHPMDIPPPPLKDRSSSPLALRRRTLTINSQKTTQSDTTTPPPPSSSQPNDHKDPVPSQRSHTSSSKQTTGSIGDESTIHTFSLDKDRDNNNNNNSGPTPDTTTTASEQQQEEETFIDLDTSQMRVEEKIARAYHRGLSWRKVLVKLEPDAHNNIVVRRTFANAFGWPVVQHLVEAHFSDAATARQRDEEEGGETKGEEVEVGGDIGGGGVRDDEEEEEKGEEGDTVPEMLPRSPRLSPSLLSSASASASSSSFSAGNGLGVFPSAAAAEAPGGAPTPTSPRRPPLDRLDSVTWSDRDWADSADESDDGGAGRSGKKEAASGDGKGKGKGKGKGAASGGMEVPSSERSSSPLMWNWTEKIVGKGVASRSKSPGGGSPDAGKK</sequence>
<dbReference type="PANTHER" id="PTHR12482:SF62">
    <property type="entry name" value="LIPASE ROG1-RELATED"/>
    <property type="match status" value="1"/>
</dbReference>
<keyword evidence="6" id="KW-1185">Reference proteome</keyword>
<evidence type="ECO:0000256" key="2">
    <source>
        <dbReference type="ARBA" id="ARBA00022963"/>
    </source>
</evidence>
<feature type="region of interest" description="Disordered" evidence="3">
    <location>
        <begin position="730"/>
        <end position="794"/>
    </location>
</feature>
<feature type="compositionally biased region" description="Low complexity" evidence="3">
    <location>
        <begin position="1093"/>
        <end position="1106"/>
    </location>
</feature>
<feature type="region of interest" description="Disordered" evidence="3">
    <location>
        <begin position="829"/>
        <end position="848"/>
    </location>
</feature>
<feature type="domain" description="DUF676" evidence="4">
    <location>
        <begin position="367"/>
        <end position="436"/>
    </location>
</feature>
<dbReference type="Proteomes" id="UP001302745">
    <property type="component" value="Unassembled WGS sequence"/>
</dbReference>
<evidence type="ECO:0000313" key="5">
    <source>
        <dbReference type="EMBL" id="KAK4152791.1"/>
    </source>
</evidence>
<feature type="compositionally biased region" description="Basic and acidic residues" evidence="3">
    <location>
        <begin position="1113"/>
        <end position="1129"/>
    </location>
</feature>
<feature type="compositionally biased region" description="Basic and acidic residues" evidence="3">
    <location>
        <begin position="1014"/>
        <end position="1028"/>
    </location>
</feature>
<evidence type="ECO:0000313" key="6">
    <source>
        <dbReference type="Proteomes" id="UP001302745"/>
    </source>
</evidence>
<organism evidence="5 6">
    <name type="scientific">Chaetomidium leptoderma</name>
    <dbReference type="NCBI Taxonomy" id="669021"/>
    <lineage>
        <taxon>Eukaryota</taxon>
        <taxon>Fungi</taxon>
        <taxon>Dikarya</taxon>
        <taxon>Ascomycota</taxon>
        <taxon>Pezizomycotina</taxon>
        <taxon>Sordariomycetes</taxon>
        <taxon>Sordariomycetidae</taxon>
        <taxon>Sordariales</taxon>
        <taxon>Chaetomiaceae</taxon>
        <taxon>Chaetomidium</taxon>
    </lineage>
</organism>
<feature type="compositionally biased region" description="Low complexity" evidence="3">
    <location>
        <begin position="759"/>
        <end position="773"/>
    </location>
</feature>
<feature type="compositionally biased region" description="Basic and acidic residues" evidence="3">
    <location>
        <begin position="249"/>
        <end position="261"/>
    </location>
</feature>
<evidence type="ECO:0000259" key="4">
    <source>
        <dbReference type="Pfam" id="PF05057"/>
    </source>
</evidence>
<keyword evidence="2" id="KW-0443">Lipid metabolism</keyword>
<keyword evidence="2" id="KW-0442">Lipid degradation</keyword>
<feature type="region of interest" description="Disordered" evidence="3">
    <location>
        <begin position="855"/>
        <end position="948"/>
    </location>
</feature>
<feature type="compositionally biased region" description="Gly residues" evidence="3">
    <location>
        <begin position="1201"/>
        <end position="1211"/>
    </location>
</feature>
<evidence type="ECO:0000256" key="1">
    <source>
        <dbReference type="ARBA" id="ARBA00007920"/>
    </source>
</evidence>
<feature type="compositionally biased region" description="Low complexity" evidence="3">
    <location>
        <begin position="859"/>
        <end position="868"/>
    </location>
</feature>
<dbReference type="PANTHER" id="PTHR12482">
    <property type="entry name" value="LIPASE ROG1-RELATED-RELATED"/>
    <property type="match status" value="1"/>
</dbReference>
<evidence type="ECO:0000256" key="3">
    <source>
        <dbReference type="SAM" id="MobiDB-lite"/>
    </source>
</evidence>
<feature type="domain" description="DUF676" evidence="4">
    <location>
        <begin position="267"/>
        <end position="308"/>
    </location>
</feature>
<name>A0AAN6VM81_9PEZI</name>
<feature type="compositionally biased region" description="Low complexity" evidence="3">
    <location>
        <begin position="1056"/>
        <end position="1085"/>
    </location>
</feature>
<feature type="region of interest" description="Disordered" evidence="3">
    <location>
        <begin position="650"/>
        <end position="688"/>
    </location>
</feature>
<dbReference type="AlphaFoldDB" id="A0AAN6VM81"/>
<feature type="compositionally biased region" description="Polar residues" evidence="3">
    <location>
        <begin position="887"/>
        <end position="901"/>
    </location>
</feature>
<feature type="region of interest" description="Disordered" evidence="3">
    <location>
        <begin position="307"/>
        <end position="368"/>
    </location>
</feature>
<proteinExistence type="inferred from homology"/>
<dbReference type="EMBL" id="MU856962">
    <property type="protein sequence ID" value="KAK4152791.1"/>
    <property type="molecule type" value="Genomic_DNA"/>
</dbReference>
<feature type="compositionally biased region" description="Basic residues" evidence="3">
    <location>
        <begin position="308"/>
        <end position="318"/>
    </location>
</feature>
<comment type="similarity">
    <text evidence="1">Belongs to the putative lipase ROG1 family.</text>
</comment>
<gene>
    <name evidence="5" type="ORF">C8A00DRAFT_15939</name>
</gene>
<feature type="compositionally biased region" description="Acidic residues" evidence="3">
    <location>
        <begin position="1042"/>
        <end position="1055"/>
    </location>
</feature>
<reference evidence="5" key="1">
    <citation type="journal article" date="2023" name="Mol. Phylogenet. Evol.">
        <title>Genome-scale phylogeny and comparative genomics of the fungal order Sordariales.</title>
        <authorList>
            <person name="Hensen N."/>
            <person name="Bonometti L."/>
            <person name="Westerberg I."/>
            <person name="Brannstrom I.O."/>
            <person name="Guillou S."/>
            <person name="Cros-Aarteil S."/>
            <person name="Calhoun S."/>
            <person name="Haridas S."/>
            <person name="Kuo A."/>
            <person name="Mondo S."/>
            <person name="Pangilinan J."/>
            <person name="Riley R."/>
            <person name="LaButti K."/>
            <person name="Andreopoulos B."/>
            <person name="Lipzen A."/>
            <person name="Chen C."/>
            <person name="Yan M."/>
            <person name="Daum C."/>
            <person name="Ng V."/>
            <person name="Clum A."/>
            <person name="Steindorff A."/>
            <person name="Ohm R.A."/>
            <person name="Martin F."/>
            <person name="Silar P."/>
            <person name="Natvig D.O."/>
            <person name="Lalanne C."/>
            <person name="Gautier V."/>
            <person name="Ament-Velasquez S.L."/>
            <person name="Kruys A."/>
            <person name="Hutchinson M.I."/>
            <person name="Powell A.J."/>
            <person name="Barry K."/>
            <person name="Miller A.N."/>
            <person name="Grigoriev I.V."/>
            <person name="Debuchy R."/>
            <person name="Gladieux P."/>
            <person name="Hiltunen Thoren M."/>
            <person name="Johannesson H."/>
        </authorList>
    </citation>
    <scope>NUCLEOTIDE SEQUENCE</scope>
    <source>
        <strain evidence="5">CBS 538.74</strain>
    </source>
</reference>
<feature type="domain" description="DUF676" evidence="4">
    <location>
        <begin position="457"/>
        <end position="604"/>
    </location>
</feature>
<dbReference type="GO" id="GO:0047372">
    <property type="term" value="F:monoacylglycerol lipase activity"/>
    <property type="evidence" value="ECO:0007669"/>
    <property type="project" value="TreeGrafter"/>
</dbReference>
<feature type="region of interest" description="Disordered" evidence="3">
    <location>
        <begin position="240"/>
        <end position="264"/>
    </location>
</feature>